<name>A0A645AJ60_9ZZZZ</name>
<proteinExistence type="predicted"/>
<comment type="caution">
    <text evidence="2">The sequence shown here is derived from an EMBL/GenBank/DDBJ whole genome shotgun (WGS) entry which is preliminary data.</text>
</comment>
<evidence type="ECO:0000313" key="2">
    <source>
        <dbReference type="EMBL" id="MPM53057.1"/>
    </source>
</evidence>
<evidence type="ECO:0000256" key="1">
    <source>
        <dbReference type="SAM" id="MobiDB-lite"/>
    </source>
</evidence>
<gene>
    <name evidence="2" type="ORF">SDC9_99821</name>
</gene>
<protein>
    <submittedName>
        <fullName evidence="2">Uncharacterized protein</fullName>
    </submittedName>
</protein>
<reference evidence="2" key="1">
    <citation type="submission" date="2019-08" db="EMBL/GenBank/DDBJ databases">
        <authorList>
            <person name="Kucharzyk K."/>
            <person name="Murdoch R.W."/>
            <person name="Higgins S."/>
            <person name="Loffler F."/>
        </authorList>
    </citation>
    <scope>NUCLEOTIDE SEQUENCE</scope>
</reference>
<sequence>MIAAAVTEGHFAGRKAACQRHELMSEANSEDRNAGLHDLGDFGDDGRIVGRVSGAVCQHDAVKPLDEILGLCVIGLDDDVAAPFV</sequence>
<organism evidence="2">
    <name type="scientific">bioreactor metagenome</name>
    <dbReference type="NCBI Taxonomy" id="1076179"/>
    <lineage>
        <taxon>unclassified sequences</taxon>
        <taxon>metagenomes</taxon>
        <taxon>ecological metagenomes</taxon>
    </lineage>
</organism>
<feature type="region of interest" description="Disordered" evidence="1">
    <location>
        <begin position="24"/>
        <end position="45"/>
    </location>
</feature>
<dbReference type="EMBL" id="VSSQ01014152">
    <property type="protein sequence ID" value="MPM53057.1"/>
    <property type="molecule type" value="Genomic_DNA"/>
</dbReference>
<dbReference type="AlphaFoldDB" id="A0A645AJ60"/>
<accession>A0A645AJ60</accession>